<dbReference type="PANTHER" id="PTHR11439">
    <property type="entry name" value="GAG-POL-RELATED RETROTRANSPOSON"/>
    <property type="match status" value="1"/>
</dbReference>
<protein>
    <recommendedName>
        <fullName evidence="1">Reverse transcriptase Ty1/copia-type domain-containing protein</fullName>
    </recommendedName>
</protein>
<dbReference type="Proteomes" id="UP000794436">
    <property type="component" value="Unassembled WGS sequence"/>
</dbReference>
<sequence length="508" mass="57656">MACDEKEQWLKAVKAEFDAHSRNGTWTKVKRQTWMKVIKTKWVFAKKFNEHGDILRWKARLVALGFLQLFGVDFFETYAAVASMGSIRIFLSVCCAAGYILEQLDVDTAFLNADLKEDVYIEPPEGLKVDGDRVLKLNKALYGLKQAGNAWFKTIHGALIDLGFKPCGSDTCIYVGRAGGDTTYICLYVDDMVVGGRTQTRVDEVKKLIAARFRIKELGPVKHLLGMEIVYDRVKRYLSINQAHYVKTLVERFNQQSCRDVTNPCEQSLKLSKADGPRDDQQKAEMSKRPYRSLIGCLQYVAQCTRPDIAFAVTHLSRFMENPGPRHWTAAIRVLRYLKSTRDYGISYGGDHEENTPVVFCDADWGTSVDDRRSVSGLVIMMNGGPIVFKAKYQSTVALSSSEAEYLALSLCGQEVMWVRTMLHDLGINIKKPIQVWEDNQGAIALAHNAGYHARTKHIDIRHHYVRDLVADSVIKLSYVETQRQLADILTKSLGTKRFEFLRELMRV</sequence>
<name>A0A8K1CTN1_PYTOL</name>
<reference evidence="2" key="1">
    <citation type="submission" date="2019-03" db="EMBL/GenBank/DDBJ databases">
        <title>Long read genome sequence of the mycoparasitic Pythium oligandrum ATCC 38472 isolated from sugarbeet rhizosphere.</title>
        <authorList>
            <person name="Gaulin E."/>
        </authorList>
    </citation>
    <scope>NUCLEOTIDE SEQUENCE</scope>
    <source>
        <strain evidence="2">ATCC 38472_TT</strain>
    </source>
</reference>
<dbReference type="EMBL" id="SPLM01000001">
    <property type="protein sequence ID" value="TMW69385.1"/>
    <property type="molecule type" value="Genomic_DNA"/>
</dbReference>
<dbReference type="InterPro" id="IPR013103">
    <property type="entry name" value="RVT_2"/>
</dbReference>
<feature type="domain" description="Reverse transcriptase Ty1/copia-type" evidence="1">
    <location>
        <begin position="23"/>
        <end position="266"/>
    </location>
</feature>
<accession>A0A8K1CTN1</accession>
<comment type="caution">
    <text evidence="2">The sequence shown here is derived from an EMBL/GenBank/DDBJ whole genome shotgun (WGS) entry which is preliminary data.</text>
</comment>
<dbReference type="SUPFAM" id="SSF56672">
    <property type="entry name" value="DNA/RNA polymerases"/>
    <property type="match status" value="1"/>
</dbReference>
<dbReference type="CDD" id="cd09272">
    <property type="entry name" value="RNase_HI_RT_Ty1"/>
    <property type="match status" value="1"/>
</dbReference>
<dbReference type="Pfam" id="PF07727">
    <property type="entry name" value="RVT_2"/>
    <property type="match status" value="1"/>
</dbReference>
<organism evidence="2 3">
    <name type="scientific">Pythium oligandrum</name>
    <name type="common">Mycoparasitic fungus</name>
    <dbReference type="NCBI Taxonomy" id="41045"/>
    <lineage>
        <taxon>Eukaryota</taxon>
        <taxon>Sar</taxon>
        <taxon>Stramenopiles</taxon>
        <taxon>Oomycota</taxon>
        <taxon>Peronosporomycetes</taxon>
        <taxon>Pythiales</taxon>
        <taxon>Pythiaceae</taxon>
        <taxon>Pythium</taxon>
    </lineage>
</organism>
<evidence type="ECO:0000313" key="2">
    <source>
        <dbReference type="EMBL" id="TMW69385.1"/>
    </source>
</evidence>
<dbReference type="AlphaFoldDB" id="A0A8K1CTN1"/>
<dbReference type="PANTHER" id="PTHR11439:SF440">
    <property type="entry name" value="INTEGRASE CATALYTIC DOMAIN-CONTAINING PROTEIN"/>
    <property type="match status" value="1"/>
</dbReference>
<evidence type="ECO:0000259" key="1">
    <source>
        <dbReference type="Pfam" id="PF07727"/>
    </source>
</evidence>
<proteinExistence type="predicted"/>
<keyword evidence="3" id="KW-1185">Reference proteome</keyword>
<gene>
    <name evidence="2" type="ORF">Poli38472_001541</name>
</gene>
<dbReference type="OrthoDB" id="123721at2759"/>
<dbReference type="InterPro" id="IPR043502">
    <property type="entry name" value="DNA/RNA_pol_sf"/>
</dbReference>
<evidence type="ECO:0000313" key="3">
    <source>
        <dbReference type="Proteomes" id="UP000794436"/>
    </source>
</evidence>